<gene>
    <name evidence="3" type="ORF">DESPIG_01098</name>
</gene>
<evidence type="ECO:0000313" key="4">
    <source>
        <dbReference type="Proteomes" id="UP000003676"/>
    </source>
</evidence>
<reference evidence="3 4" key="2">
    <citation type="submission" date="2008-10" db="EMBL/GenBank/DDBJ databases">
        <authorList>
            <person name="Fulton L."/>
            <person name="Clifton S."/>
            <person name="Fulton B."/>
            <person name="Xu J."/>
            <person name="Minx P."/>
            <person name="Pepin K.H."/>
            <person name="Johnson M."/>
            <person name="Bhonagiri V."/>
            <person name="Nash W.E."/>
            <person name="Mardis E.R."/>
            <person name="Wilson R.K."/>
        </authorList>
    </citation>
    <scope>NUCLEOTIDE SEQUENCE [LARGE SCALE GENOMIC DNA]</scope>
    <source>
        <strain evidence="3 4">ATCC 29098</strain>
    </source>
</reference>
<feature type="region of interest" description="Disordered" evidence="1">
    <location>
        <begin position="139"/>
        <end position="165"/>
    </location>
</feature>
<dbReference type="Proteomes" id="UP000003676">
    <property type="component" value="Unassembled WGS sequence"/>
</dbReference>
<dbReference type="AlphaFoldDB" id="B6WSH5"/>
<dbReference type="Pfam" id="PF16778">
    <property type="entry name" value="Phage_tail_APC"/>
    <property type="match status" value="1"/>
</dbReference>
<dbReference type="eggNOG" id="ENOG5033D9N">
    <property type="taxonomic scope" value="Bacteria"/>
</dbReference>
<organism evidence="3 4">
    <name type="scientific">Desulfovibrio piger ATCC 29098</name>
    <dbReference type="NCBI Taxonomy" id="411464"/>
    <lineage>
        <taxon>Bacteria</taxon>
        <taxon>Pseudomonadati</taxon>
        <taxon>Thermodesulfobacteriota</taxon>
        <taxon>Desulfovibrionia</taxon>
        <taxon>Desulfovibrionales</taxon>
        <taxon>Desulfovibrionaceae</taxon>
        <taxon>Desulfovibrio</taxon>
    </lineage>
</organism>
<evidence type="ECO:0000313" key="3">
    <source>
        <dbReference type="EMBL" id="EEB34130.1"/>
    </source>
</evidence>
<dbReference type="HOGENOM" id="CLU_1445485_0_0_7"/>
<reference evidence="3 4" key="1">
    <citation type="submission" date="2008-10" db="EMBL/GenBank/DDBJ databases">
        <title>Draft genome sequence of Desulvovibrio piger (ATCC 29098).</title>
        <authorList>
            <person name="Sudarsanam P."/>
            <person name="Ley R."/>
            <person name="Guruge J."/>
            <person name="Turnbaugh P.J."/>
            <person name="Mahowald M."/>
            <person name="Liep D."/>
            <person name="Gordon J."/>
        </authorList>
    </citation>
    <scope>NUCLEOTIDE SEQUENCE [LARGE SCALE GENOMIC DNA]</scope>
    <source>
        <strain evidence="3 4">ATCC 29098</strain>
    </source>
</reference>
<dbReference type="Gene3D" id="6.10.140.1310">
    <property type="match status" value="1"/>
</dbReference>
<name>B6WSH5_9BACT</name>
<dbReference type="InterPro" id="IPR031893">
    <property type="entry name" value="Phage_tail_APC"/>
</dbReference>
<evidence type="ECO:0000259" key="2">
    <source>
        <dbReference type="Pfam" id="PF16778"/>
    </source>
</evidence>
<evidence type="ECO:0000256" key="1">
    <source>
        <dbReference type="SAM" id="MobiDB-lite"/>
    </source>
</evidence>
<protein>
    <recommendedName>
        <fullName evidence="2">Phage tail assembly chaperone-like domain-containing protein</fullName>
    </recommendedName>
</protein>
<accession>B6WSH5</accession>
<feature type="domain" description="Phage tail assembly chaperone-like" evidence="2">
    <location>
        <begin position="98"/>
        <end position="160"/>
    </location>
</feature>
<dbReference type="OrthoDB" id="5461389at2"/>
<dbReference type="EMBL" id="ABXU01000027">
    <property type="protein sequence ID" value="EEB34130.1"/>
    <property type="molecule type" value="Genomic_DNA"/>
</dbReference>
<sequence length="165" mass="18725">MPRVTVVPDDRLIIVDGYALCFDYTSPDGMHALQWNGKSGHTEWINGPNQALAPEDYDTLVAPYVTAWEQEQNRLEQTAAEAEAARLAEFNSEGGRFERLRAERDRRLAETDYLLMPDYPLSEGQRTVLQSYRQSLRDLPSQEGAPWDGGGEETPWPEIPTWVKA</sequence>
<dbReference type="RefSeq" id="WP_006005519.1">
    <property type="nucleotide sequence ID" value="NZ_DS996355.1"/>
</dbReference>
<proteinExistence type="predicted"/>
<comment type="caution">
    <text evidence="3">The sequence shown here is derived from an EMBL/GenBank/DDBJ whole genome shotgun (WGS) entry which is preliminary data.</text>
</comment>